<dbReference type="GO" id="GO:0016787">
    <property type="term" value="F:hydrolase activity"/>
    <property type="evidence" value="ECO:0007669"/>
    <property type="project" value="UniProtKB-KW"/>
</dbReference>
<feature type="compositionally biased region" description="Polar residues" evidence="1">
    <location>
        <begin position="1"/>
        <end position="22"/>
    </location>
</feature>
<dbReference type="InterPro" id="IPR000073">
    <property type="entry name" value="AB_hydrolase_1"/>
</dbReference>
<keyword evidence="3" id="KW-0378">Hydrolase</keyword>
<gene>
    <name evidence="3" type="ORF">ACFYXQ_38740</name>
</gene>
<comment type="caution">
    <text evidence="3">The sequence shown here is derived from an EMBL/GenBank/DDBJ whole genome shotgun (WGS) entry which is preliminary data.</text>
</comment>
<dbReference type="Proteomes" id="UP001601992">
    <property type="component" value="Unassembled WGS sequence"/>
</dbReference>
<dbReference type="SUPFAM" id="SSF53474">
    <property type="entry name" value="alpha/beta-Hydrolases"/>
    <property type="match status" value="1"/>
</dbReference>
<evidence type="ECO:0000259" key="2">
    <source>
        <dbReference type="Pfam" id="PF12697"/>
    </source>
</evidence>
<evidence type="ECO:0000256" key="1">
    <source>
        <dbReference type="SAM" id="MobiDB-lite"/>
    </source>
</evidence>
<keyword evidence="4" id="KW-1185">Reference proteome</keyword>
<dbReference type="InterPro" id="IPR029058">
    <property type="entry name" value="AB_hydrolase_fold"/>
</dbReference>
<dbReference type="RefSeq" id="WP_387406504.1">
    <property type="nucleotide sequence ID" value="NZ_JBIAQY010000021.1"/>
</dbReference>
<name>A0ABW6SBN1_9NOCA</name>
<feature type="domain" description="AB hydrolase-1" evidence="2">
    <location>
        <begin position="81"/>
        <end position="185"/>
    </location>
</feature>
<evidence type="ECO:0000313" key="3">
    <source>
        <dbReference type="EMBL" id="MFF3573712.1"/>
    </source>
</evidence>
<reference evidence="3 4" key="1">
    <citation type="submission" date="2024-10" db="EMBL/GenBank/DDBJ databases">
        <title>The Natural Products Discovery Center: Release of the First 8490 Sequenced Strains for Exploring Actinobacteria Biosynthetic Diversity.</title>
        <authorList>
            <person name="Kalkreuter E."/>
            <person name="Kautsar S.A."/>
            <person name="Yang D."/>
            <person name="Bader C.D."/>
            <person name="Teijaro C.N."/>
            <person name="Fluegel L."/>
            <person name="Davis C.M."/>
            <person name="Simpson J.R."/>
            <person name="Lauterbach L."/>
            <person name="Steele A.D."/>
            <person name="Gui C."/>
            <person name="Meng S."/>
            <person name="Li G."/>
            <person name="Viehrig K."/>
            <person name="Ye F."/>
            <person name="Su P."/>
            <person name="Kiefer A.F."/>
            <person name="Nichols A."/>
            <person name="Cepeda A.J."/>
            <person name="Yan W."/>
            <person name="Fan B."/>
            <person name="Jiang Y."/>
            <person name="Adhikari A."/>
            <person name="Zheng C.-J."/>
            <person name="Schuster L."/>
            <person name="Cowan T.M."/>
            <person name="Smanski M.J."/>
            <person name="Chevrette M.G."/>
            <person name="De Carvalho L.P.S."/>
            <person name="Shen B."/>
        </authorList>
    </citation>
    <scope>NUCLEOTIDE SEQUENCE [LARGE SCALE GENOMIC DNA]</scope>
    <source>
        <strain evidence="3 4">NPDC002593</strain>
    </source>
</reference>
<dbReference type="Gene3D" id="3.40.50.1820">
    <property type="entry name" value="alpha/beta hydrolase"/>
    <property type="match status" value="1"/>
</dbReference>
<organism evidence="3 4">
    <name type="scientific">Nocardia jiangxiensis</name>
    <dbReference type="NCBI Taxonomy" id="282685"/>
    <lineage>
        <taxon>Bacteria</taxon>
        <taxon>Bacillati</taxon>
        <taxon>Actinomycetota</taxon>
        <taxon>Actinomycetes</taxon>
        <taxon>Mycobacteriales</taxon>
        <taxon>Nocardiaceae</taxon>
        <taxon>Nocardia</taxon>
    </lineage>
</organism>
<evidence type="ECO:0000313" key="4">
    <source>
        <dbReference type="Proteomes" id="UP001601992"/>
    </source>
</evidence>
<dbReference type="Pfam" id="PF12697">
    <property type="entry name" value="Abhydrolase_6"/>
    <property type="match status" value="1"/>
</dbReference>
<dbReference type="InterPro" id="IPR052897">
    <property type="entry name" value="Sec-Metab_Biosynth_Hydrolase"/>
</dbReference>
<protein>
    <submittedName>
        <fullName evidence="3">Alpha/beta fold hydrolase</fullName>
    </submittedName>
</protein>
<feature type="region of interest" description="Disordered" evidence="1">
    <location>
        <begin position="1"/>
        <end position="39"/>
    </location>
</feature>
<dbReference type="EMBL" id="JBIAQY010000021">
    <property type="protein sequence ID" value="MFF3573712.1"/>
    <property type="molecule type" value="Genomic_DNA"/>
</dbReference>
<sequence length="210" mass="22712">MSSSRGRGTQLESATQQTNQPAETIPASARTPMTSRRTPVALGADGFGLAYRWRAVSTISRRPGSSGNIRVGLHVGRRMIFVLVPGGWHGGWSYTPLANALRQHGHDACPVTLTGVGDRNHLLTATTNLDTHINDVTAMLESERITDAVLVGHSYAGMVITGVADRVPERVATLVYSDAYVPDDGQSCFELTSAEFRRMFVEGRVTTDSR</sequence>
<accession>A0ABW6SBN1</accession>
<dbReference type="PANTHER" id="PTHR37017:SF11">
    <property type="entry name" value="ESTERASE_LIPASE_THIOESTERASE DOMAIN-CONTAINING PROTEIN"/>
    <property type="match status" value="1"/>
</dbReference>
<dbReference type="PANTHER" id="PTHR37017">
    <property type="entry name" value="AB HYDROLASE-1 DOMAIN-CONTAINING PROTEIN-RELATED"/>
    <property type="match status" value="1"/>
</dbReference>
<proteinExistence type="predicted"/>